<gene>
    <name evidence="2" type="ORF">G6O67_002876</name>
</gene>
<proteinExistence type="predicted"/>
<keyword evidence="3" id="KW-1185">Reference proteome</keyword>
<name>A0A8H4V812_9HYPO</name>
<protein>
    <submittedName>
        <fullName evidence="2">Uncharacterized protein</fullName>
    </submittedName>
</protein>
<dbReference type="Proteomes" id="UP000557566">
    <property type="component" value="Unassembled WGS sequence"/>
</dbReference>
<sequence>MEAGRVRRVWAPLTDMRHGLCRWAGCGLATDTFVLNGKTVLTESLYCRDHSCLMFGDDDVLCRFPNSPFSSFCDDHIRCVARLGEGARCQQLVRERRPGLYRFCAELHSCVEAGCKNERDRLGPRGEDLQRCRDHRCSAEACPGLRRDHGHCETHTCAHADCRAVVRPDAGRFCDAHRRCRTDGCDEPVRRRGANRPPAFCREHACRAEGCGRPAAAAGDFCHGHTCAAPECRDARAEGGHYHYYCGRHRCAEPRCRAQRVRGPRCADHRPCARAGCAAFVDADCRACCRAHTCDVAGCAGARPAGGGRFCGAHACRRRGCRDRAVGDEGLCAGHGAAAVSREGGDVGLGPEPAPGGECVAM</sequence>
<dbReference type="AlphaFoldDB" id="A0A8H4V812"/>
<accession>A0A8H4V812</accession>
<dbReference type="EMBL" id="JAAVMX010000003">
    <property type="protein sequence ID" value="KAF4511040.1"/>
    <property type="molecule type" value="Genomic_DNA"/>
</dbReference>
<comment type="caution">
    <text evidence="2">The sequence shown here is derived from an EMBL/GenBank/DDBJ whole genome shotgun (WGS) entry which is preliminary data.</text>
</comment>
<dbReference type="OrthoDB" id="4650842at2759"/>
<feature type="region of interest" description="Disordered" evidence="1">
    <location>
        <begin position="343"/>
        <end position="362"/>
    </location>
</feature>
<evidence type="ECO:0000256" key="1">
    <source>
        <dbReference type="SAM" id="MobiDB-lite"/>
    </source>
</evidence>
<organism evidence="2 3">
    <name type="scientific">Ophiocordyceps sinensis</name>
    <dbReference type="NCBI Taxonomy" id="72228"/>
    <lineage>
        <taxon>Eukaryota</taxon>
        <taxon>Fungi</taxon>
        <taxon>Dikarya</taxon>
        <taxon>Ascomycota</taxon>
        <taxon>Pezizomycotina</taxon>
        <taxon>Sordariomycetes</taxon>
        <taxon>Hypocreomycetidae</taxon>
        <taxon>Hypocreales</taxon>
        <taxon>Ophiocordycipitaceae</taxon>
        <taxon>Ophiocordyceps</taxon>
    </lineage>
</organism>
<evidence type="ECO:0000313" key="3">
    <source>
        <dbReference type="Proteomes" id="UP000557566"/>
    </source>
</evidence>
<reference evidence="2 3" key="1">
    <citation type="journal article" date="2020" name="Genome Biol. Evol.">
        <title>A new high-quality draft genome assembly of the Chinese cordyceps Ophiocordyceps sinensis.</title>
        <authorList>
            <person name="Shu R."/>
            <person name="Zhang J."/>
            <person name="Meng Q."/>
            <person name="Zhang H."/>
            <person name="Zhou G."/>
            <person name="Li M."/>
            <person name="Wu P."/>
            <person name="Zhao Y."/>
            <person name="Chen C."/>
            <person name="Qin Q."/>
        </authorList>
    </citation>
    <scope>NUCLEOTIDE SEQUENCE [LARGE SCALE GENOMIC DNA]</scope>
    <source>
        <strain evidence="2 3">IOZ07</strain>
    </source>
</reference>
<evidence type="ECO:0000313" key="2">
    <source>
        <dbReference type="EMBL" id="KAF4511040.1"/>
    </source>
</evidence>